<name>A0A0D0SJH8_STAGA</name>
<dbReference type="Proteomes" id="UP000255277">
    <property type="component" value="Unassembled WGS sequence"/>
</dbReference>
<dbReference type="STRING" id="1293.SH09_13430"/>
<accession>A0A0D0SJH8</accession>
<dbReference type="Proteomes" id="UP000321057">
    <property type="component" value="Unassembled WGS sequence"/>
</dbReference>
<proteinExistence type="predicted"/>
<reference evidence="2 3" key="1">
    <citation type="submission" date="2018-06" db="EMBL/GenBank/DDBJ databases">
        <authorList>
            <consortium name="Pathogen Informatics"/>
            <person name="Doyle S."/>
        </authorList>
    </citation>
    <scope>NUCLEOTIDE SEQUENCE [LARGE SCALE GENOMIC DNA]</scope>
    <source>
        <strain evidence="2 3">NCTC12195</strain>
    </source>
</reference>
<dbReference type="EMBL" id="UHDK01000001">
    <property type="protein sequence ID" value="SUM34021.1"/>
    <property type="molecule type" value="Genomic_DNA"/>
</dbReference>
<sequence length="152" mass="17386">MISYNNRYCRDNSGEIYLPKTSTDNILDLDTLTKGTTEWIEFTPLEGVPNTAFKESGDGGFNCSYRIFELFGLKIKTIRINLSKIKDYMTIANLPSDLTQEAHSWYIRTPNTHLPVIISLRPSGKLSLVLNKADTTPWSDTDYIYGTYTWIE</sequence>
<gene>
    <name evidence="2" type="ORF">NCTC12195_03529</name>
    <name evidence="1" type="ORF">SGA02_28490</name>
</gene>
<evidence type="ECO:0000313" key="4">
    <source>
        <dbReference type="Proteomes" id="UP000321057"/>
    </source>
</evidence>
<organism evidence="2 3">
    <name type="scientific">Staphylococcus gallinarum</name>
    <dbReference type="NCBI Taxonomy" id="1293"/>
    <lineage>
        <taxon>Bacteria</taxon>
        <taxon>Bacillati</taxon>
        <taxon>Bacillota</taxon>
        <taxon>Bacilli</taxon>
        <taxon>Bacillales</taxon>
        <taxon>Staphylococcaceae</taxon>
        <taxon>Staphylococcus</taxon>
    </lineage>
</organism>
<dbReference type="EMBL" id="BKAX01000016">
    <property type="protein sequence ID" value="GEQ07021.1"/>
    <property type="molecule type" value="Genomic_DNA"/>
</dbReference>
<dbReference type="OrthoDB" id="2396147at2"/>
<evidence type="ECO:0000313" key="2">
    <source>
        <dbReference type="EMBL" id="SUM34021.1"/>
    </source>
</evidence>
<reference evidence="1 4" key="2">
    <citation type="submission" date="2019-07" db="EMBL/GenBank/DDBJ databases">
        <title>Whole genome shotgun sequence of Staphylococcus gallinarum NBRC 109767.</title>
        <authorList>
            <person name="Hosoyama A."/>
            <person name="Uohara A."/>
            <person name="Ohji S."/>
            <person name="Ichikawa N."/>
        </authorList>
    </citation>
    <scope>NUCLEOTIDE SEQUENCE [LARGE SCALE GENOMIC DNA]</scope>
    <source>
        <strain evidence="1 4">NBRC 109767</strain>
    </source>
</reference>
<dbReference type="RefSeq" id="WP_042740129.1">
    <property type="nucleotide sequence ID" value="NZ_BKAX01000016.1"/>
</dbReference>
<protein>
    <submittedName>
        <fullName evidence="2">Uncharacterized protein</fullName>
    </submittedName>
</protein>
<keyword evidence="4" id="KW-1185">Reference proteome</keyword>
<evidence type="ECO:0000313" key="3">
    <source>
        <dbReference type="Proteomes" id="UP000255277"/>
    </source>
</evidence>
<dbReference type="AlphaFoldDB" id="A0A0D0SJH8"/>
<evidence type="ECO:0000313" key="1">
    <source>
        <dbReference type="EMBL" id="GEQ07021.1"/>
    </source>
</evidence>